<dbReference type="SUPFAM" id="SSF53448">
    <property type="entry name" value="Nucleotide-diphospho-sugar transferases"/>
    <property type="match status" value="1"/>
</dbReference>
<evidence type="ECO:0000313" key="3">
    <source>
        <dbReference type="Proteomes" id="UP000326641"/>
    </source>
</evidence>
<dbReference type="Gene3D" id="3.90.550.10">
    <property type="entry name" value="Spore Coat Polysaccharide Biosynthesis Protein SpsA, Chain A"/>
    <property type="match status" value="1"/>
</dbReference>
<dbReference type="Proteomes" id="UP000326641">
    <property type="component" value="Unassembled WGS sequence"/>
</dbReference>
<evidence type="ECO:0000259" key="1">
    <source>
        <dbReference type="Pfam" id="PF00535"/>
    </source>
</evidence>
<dbReference type="InterPro" id="IPR001173">
    <property type="entry name" value="Glyco_trans_2-like"/>
</dbReference>
<dbReference type="PANTHER" id="PTHR43646:SF6">
    <property type="entry name" value="PRE-MYCOFACTOCIN GLYCOSYLTRANSFERASE"/>
    <property type="match status" value="1"/>
</dbReference>
<accession>A0A564WH51</accession>
<dbReference type="InterPro" id="IPR029044">
    <property type="entry name" value="Nucleotide-diphossugar_trans"/>
</dbReference>
<comment type="caution">
    <text evidence="2">The sequence shown here is derived from an EMBL/GenBank/DDBJ whole genome shotgun (WGS) entry which is preliminary data.</text>
</comment>
<gene>
    <name evidence="2" type="ORF">DF3PA_410005</name>
</gene>
<organism evidence="2 3">
    <name type="scientific">Candidatus Defluviicoccus seviourii</name>
    <dbReference type="NCBI Taxonomy" id="2565273"/>
    <lineage>
        <taxon>Bacteria</taxon>
        <taxon>Pseudomonadati</taxon>
        <taxon>Pseudomonadota</taxon>
        <taxon>Alphaproteobacteria</taxon>
        <taxon>Rhodospirillales</taxon>
        <taxon>Rhodospirillaceae</taxon>
        <taxon>Defluviicoccus</taxon>
    </lineage>
</organism>
<sequence length="303" mass="34091">MTDRPSLSVVIPAYNAASTIGQTLAAVKRQSLASRVAEIIVVNNASTDATGAIAEQHGVTVLREERRGPSAARNRGLAGAKGDIVCHVDADAVPTRHWLAELVKPFAEADVLLVGGKTISFPPTTPAQRYTARCGRSEPESFIERPIFPFIPSQNIAFRREPAVAAGGWNEDMITAEDVEFCHRLLQRYPAMRMVFAPSALVMHHDRSTDDELRNQAWMYGQGAAWMYRHHPETVRWDGAKTRAVINVLIRRGLTPLWELCKKAVGAGSHDDLEFATYHRLWTWWWWRGFYQLYQSGEFRPRP</sequence>
<keyword evidence="3" id="KW-1185">Reference proteome</keyword>
<dbReference type="PANTHER" id="PTHR43646">
    <property type="entry name" value="GLYCOSYLTRANSFERASE"/>
    <property type="match status" value="1"/>
</dbReference>
<name>A0A564WH51_9PROT</name>
<protein>
    <recommendedName>
        <fullName evidence="1">Glycosyltransferase 2-like domain-containing protein</fullName>
    </recommendedName>
</protein>
<evidence type="ECO:0000313" key="2">
    <source>
        <dbReference type="EMBL" id="VUX47318.1"/>
    </source>
</evidence>
<feature type="domain" description="Glycosyltransferase 2-like" evidence="1">
    <location>
        <begin position="8"/>
        <end position="161"/>
    </location>
</feature>
<dbReference type="EMBL" id="UXAT02000036">
    <property type="protein sequence ID" value="VUX47318.1"/>
    <property type="molecule type" value="Genomic_DNA"/>
</dbReference>
<proteinExistence type="predicted"/>
<dbReference type="AlphaFoldDB" id="A0A564WH51"/>
<reference evidence="2" key="1">
    <citation type="submission" date="2018-11" db="EMBL/GenBank/DDBJ databases">
        <authorList>
            <person name="Onetto C."/>
        </authorList>
    </citation>
    <scope>NUCLEOTIDE SEQUENCE [LARGE SCALE GENOMIC DNA]</scope>
</reference>
<dbReference type="Pfam" id="PF00535">
    <property type="entry name" value="Glycos_transf_2"/>
    <property type="match status" value="1"/>
</dbReference>